<comment type="subcellular location">
    <subcellularLocation>
        <location evidence="7">Cell membrane</location>
        <topology evidence="7">Peripheral membrane protein</topology>
    </subcellularLocation>
</comment>
<dbReference type="Pfam" id="PF03989">
    <property type="entry name" value="DNA_gyraseA_C"/>
    <property type="match status" value="2"/>
</dbReference>
<dbReference type="EC" id="5.6.2.2" evidence="7"/>
<dbReference type="KEGG" id="ctes:O987_06415"/>
<organism evidence="12 13">
    <name type="scientific">Comamonas testosteroni TK102</name>
    <dbReference type="NCBI Taxonomy" id="1392005"/>
    <lineage>
        <taxon>Bacteria</taxon>
        <taxon>Pseudomonadati</taxon>
        <taxon>Pseudomonadota</taxon>
        <taxon>Betaproteobacteria</taxon>
        <taxon>Burkholderiales</taxon>
        <taxon>Comamonadaceae</taxon>
        <taxon>Comamonas</taxon>
    </lineage>
</organism>
<dbReference type="InterPro" id="IPR035516">
    <property type="entry name" value="Gyrase/topoIV_suA_C"/>
</dbReference>
<evidence type="ECO:0000313" key="12">
    <source>
        <dbReference type="EMBL" id="AIJ45443.1"/>
    </source>
</evidence>
<dbReference type="GO" id="GO:0007059">
    <property type="term" value="P:chromosome segregation"/>
    <property type="evidence" value="ECO:0007669"/>
    <property type="project" value="UniProtKB-UniRule"/>
</dbReference>
<dbReference type="InterPro" id="IPR006691">
    <property type="entry name" value="GyrA/parC_rep"/>
</dbReference>
<feature type="domain" description="Topo IIA-type catalytic" evidence="11">
    <location>
        <begin position="48"/>
        <end position="541"/>
    </location>
</feature>
<dbReference type="NCBIfam" id="TIGR01062">
    <property type="entry name" value="parC_Gneg"/>
    <property type="match status" value="1"/>
</dbReference>
<evidence type="ECO:0000256" key="1">
    <source>
        <dbReference type="ARBA" id="ARBA00000185"/>
    </source>
</evidence>
<dbReference type="Proteomes" id="UP000028782">
    <property type="component" value="Chromosome"/>
</dbReference>
<dbReference type="HOGENOM" id="CLU_002977_4_1_4"/>
<evidence type="ECO:0000256" key="6">
    <source>
        <dbReference type="ARBA" id="ARBA00023235"/>
    </source>
</evidence>
<evidence type="ECO:0000256" key="4">
    <source>
        <dbReference type="ARBA" id="ARBA00023125"/>
    </source>
</evidence>
<dbReference type="GO" id="GO:0009330">
    <property type="term" value="C:DNA topoisomerase type II (double strand cut, ATP-hydrolyzing) complex"/>
    <property type="evidence" value="ECO:0007669"/>
    <property type="project" value="TreeGrafter"/>
</dbReference>
<keyword evidence="3 7" id="KW-0799">Topoisomerase</keyword>
<dbReference type="InterPro" id="IPR050220">
    <property type="entry name" value="Type_II_DNA_Topoisomerases"/>
</dbReference>
<comment type="catalytic activity">
    <reaction evidence="1 7 8">
        <text>ATP-dependent breakage, passage and rejoining of double-stranded DNA.</text>
        <dbReference type="EC" id="5.6.2.2"/>
    </reaction>
</comment>
<gene>
    <name evidence="7" type="primary">parC</name>
    <name evidence="12" type="ORF">O987_06415</name>
</gene>
<dbReference type="CDD" id="cd00187">
    <property type="entry name" value="TOP4c"/>
    <property type="match status" value="1"/>
</dbReference>
<dbReference type="PROSITE" id="PS52040">
    <property type="entry name" value="TOPO_IIA"/>
    <property type="match status" value="1"/>
</dbReference>
<evidence type="ECO:0000256" key="5">
    <source>
        <dbReference type="ARBA" id="ARBA00023136"/>
    </source>
</evidence>
<accession>A0A076PIH2</accession>
<comment type="similarity">
    <text evidence="7">Belongs to the type II topoisomerase GyrA/ParC subunit family. ParC type 1 subfamily.</text>
</comment>
<dbReference type="GO" id="GO:0006265">
    <property type="term" value="P:DNA topological change"/>
    <property type="evidence" value="ECO:0007669"/>
    <property type="project" value="UniProtKB-UniRule"/>
</dbReference>
<dbReference type="AlphaFoldDB" id="A0A076PIH2"/>
<dbReference type="GO" id="GO:0005737">
    <property type="term" value="C:cytoplasm"/>
    <property type="evidence" value="ECO:0007669"/>
    <property type="project" value="TreeGrafter"/>
</dbReference>
<feature type="site" description="Interaction with DNA" evidence="7">
    <location>
        <position position="99"/>
    </location>
</feature>
<feature type="site" description="Transition state stabilizer" evidence="7">
    <location>
        <position position="142"/>
    </location>
</feature>
<dbReference type="SUPFAM" id="SSF101904">
    <property type="entry name" value="GyrA/ParC C-terminal domain-like"/>
    <property type="match status" value="1"/>
</dbReference>
<dbReference type="Gene3D" id="1.10.268.10">
    <property type="entry name" value="Topoisomerase, domain 3"/>
    <property type="match status" value="1"/>
</dbReference>
<evidence type="ECO:0000256" key="8">
    <source>
        <dbReference type="PROSITE-ProRule" id="PRU01384"/>
    </source>
</evidence>
<feature type="active site" description="O-(5'-phospho-DNA)-tyrosine intermediate" evidence="7 8">
    <location>
        <position position="143"/>
    </location>
</feature>
<dbReference type="InterPro" id="IPR013757">
    <property type="entry name" value="Topo_IIA_A_a_sf"/>
</dbReference>
<feature type="region of interest" description="Disordered" evidence="10">
    <location>
        <begin position="777"/>
        <end position="803"/>
    </location>
</feature>
<keyword evidence="4 7" id="KW-0238">DNA-binding</keyword>
<dbReference type="InterPro" id="IPR013760">
    <property type="entry name" value="Topo_IIA-like_dom_sf"/>
</dbReference>
<evidence type="ECO:0000256" key="2">
    <source>
        <dbReference type="ARBA" id="ARBA00022475"/>
    </source>
</evidence>
<feature type="site" description="Interaction with DNA" evidence="7">
    <location>
        <position position="101"/>
    </location>
</feature>
<comment type="subunit">
    <text evidence="7">Heterotetramer composed of ParC and ParE.</text>
</comment>
<dbReference type="InterPro" id="IPR005742">
    <property type="entry name" value="TopoIV_A_Gneg"/>
</dbReference>
<dbReference type="GO" id="GO:0003918">
    <property type="term" value="F:DNA topoisomerase type II (double strand cut, ATP-hydrolyzing) activity"/>
    <property type="evidence" value="ECO:0007669"/>
    <property type="project" value="UniProtKB-UniRule"/>
</dbReference>
<proteinExistence type="inferred from homology"/>
<dbReference type="Gene3D" id="2.120.10.90">
    <property type="entry name" value="DNA gyrase/topoisomerase IV, subunit A, C-terminal"/>
    <property type="match status" value="1"/>
</dbReference>
<dbReference type="GO" id="GO:0003677">
    <property type="term" value="F:DNA binding"/>
    <property type="evidence" value="ECO:0007669"/>
    <property type="project" value="UniProtKB-UniRule"/>
</dbReference>
<keyword evidence="5 7" id="KW-0472">Membrane</keyword>
<dbReference type="SMART" id="SM00434">
    <property type="entry name" value="TOP4c"/>
    <property type="match status" value="1"/>
</dbReference>
<dbReference type="HAMAP" id="MF_00936">
    <property type="entry name" value="ParC_type1"/>
    <property type="match status" value="1"/>
</dbReference>
<dbReference type="InterPro" id="IPR002205">
    <property type="entry name" value="Topo_IIA_dom_A"/>
</dbReference>
<evidence type="ECO:0000256" key="9">
    <source>
        <dbReference type="SAM" id="Coils"/>
    </source>
</evidence>
<protein>
    <recommendedName>
        <fullName evidence="7">DNA topoisomerase 4 subunit A</fullName>
        <ecNumber evidence="7">5.6.2.2</ecNumber>
    </recommendedName>
    <alternativeName>
        <fullName evidence="7">Topoisomerase IV subunit A</fullName>
    </alternativeName>
</protein>
<dbReference type="SUPFAM" id="SSF56719">
    <property type="entry name" value="Type II DNA topoisomerase"/>
    <property type="match status" value="1"/>
</dbReference>
<dbReference type="GO" id="GO:0019897">
    <property type="term" value="C:extrinsic component of plasma membrane"/>
    <property type="evidence" value="ECO:0007669"/>
    <property type="project" value="UniProtKB-UniRule"/>
</dbReference>
<dbReference type="Pfam" id="PF00521">
    <property type="entry name" value="DNA_topoisoIV"/>
    <property type="match status" value="1"/>
</dbReference>
<keyword evidence="9" id="KW-0175">Coiled coil</keyword>
<dbReference type="PANTHER" id="PTHR43493">
    <property type="entry name" value="DNA GYRASE/TOPOISOMERASE SUBUNIT A"/>
    <property type="match status" value="1"/>
</dbReference>
<dbReference type="Gene3D" id="3.90.199.10">
    <property type="entry name" value="Topoisomerase II, domain 5"/>
    <property type="match status" value="1"/>
</dbReference>
<dbReference type="GO" id="GO:0005694">
    <property type="term" value="C:chromosome"/>
    <property type="evidence" value="ECO:0007669"/>
    <property type="project" value="InterPro"/>
</dbReference>
<dbReference type="EMBL" id="CP006704">
    <property type="protein sequence ID" value="AIJ45443.1"/>
    <property type="molecule type" value="Genomic_DNA"/>
</dbReference>
<dbReference type="NCBIfam" id="NF004044">
    <property type="entry name" value="PRK05561.1"/>
    <property type="match status" value="1"/>
</dbReference>
<dbReference type="FunFam" id="1.10.268.10:FF:000001">
    <property type="entry name" value="DNA gyrase subunit A"/>
    <property type="match status" value="1"/>
</dbReference>
<sequence>MENHKEFMSDQTTLDLSQQAAGDALDLGQYAQRAYLEYALSVVKGRALPDVSDGLKPVQRRILYAMERMGLSYSGPNGNTAAKPVKSARVVGDVLGRFHPHGDQSAYDALVRMAQDFNQRYPLVDGQGNFGSRDGDGAAAMRYTEARLSKITGLLLDEIDMGTVDFVPNYDGSTQEPKQLPARLPFSLLNGASGIAVGLATEIPSHNLPEVAAACVALIKKPQLPEEELLALIPGPDYPGGGQIISSSSDIADAYRTGRGSLKVRARWKIEELARGQWQLVVTELPPGVSAQKVLEEIEDITNPKVKTGKKALSQEQTQLKASMLAVLDCVRDESSKDAPVRIVFEPKTGKIPQSELITALLAHTSLESSSSINLTSIGLDGRPVQKSLRQMLEEWIAFRFQTVTRRSQHRLEKVLDRIHILEGRQAVLLNIDKVIAIIRASDEPKQALIEAFNLSERQAEDILEIRLRQLARLEAIKIEQELKELRSEQGKLEDILGSEATMRRLICKEIEADAKTFGDARRTLIHEEKKVVAEVKVVDEPTTVIISEKGWVRTRQGHGVDAATLSFKAGDSLYGTFECRTVDQLLAFGSNGRVYSVPVSALPGGRGDGQPVTTMIELEAGTQLLYYFAGSEGTQLLLSGSGAYGFTANVGDMVSRQKAGKAFVTLGEGETLCAPSVVHGVPMNARAETVEGGEQGAGLLNPASHVICASVGGRILTFEIAELKAMPKGGRGLMLISLEDKDQLAGAAAYTRSIRLDGVGRGGKARTETLEIRSLNNARGNRGRKGKAADLGFKPQAVTRVE</sequence>
<feature type="coiled-coil region" evidence="9">
    <location>
        <begin position="469"/>
        <end position="496"/>
    </location>
</feature>
<dbReference type="Gene3D" id="3.30.1360.40">
    <property type="match status" value="1"/>
</dbReference>
<keyword evidence="2 7" id="KW-1003">Cell membrane</keyword>
<dbReference type="InterPro" id="IPR013758">
    <property type="entry name" value="Topo_IIA_A/C_ab"/>
</dbReference>
<evidence type="ECO:0000256" key="7">
    <source>
        <dbReference type="HAMAP-Rule" id="MF_00936"/>
    </source>
</evidence>
<evidence type="ECO:0000259" key="11">
    <source>
        <dbReference type="PROSITE" id="PS52040"/>
    </source>
</evidence>
<evidence type="ECO:0000313" key="13">
    <source>
        <dbReference type="Proteomes" id="UP000028782"/>
    </source>
</evidence>
<keyword evidence="6 7" id="KW-0413">Isomerase</keyword>
<reference evidence="12 13" key="1">
    <citation type="journal article" date="2014" name="Genome Announc.">
        <title>Complete Genome Sequence of Polychlorinated Biphenyl Degrader Comamonas testosteroni TK102 (NBRC 109938).</title>
        <authorList>
            <person name="Fukuda K."/>
            <person name="Hosoyama A."/>
            <person name="Tsuchikane K."/>
            <person name="Ohji S."/>
            <person name="Yamazoe A."/>
            <person name="Fujita N."/>
            <person name="Shintani M."/>
            <person name="Kimbara K."/>
        </authorList>
    </citation>
    <scope>NUCLEOTIDE SEQUENCE [LARGE SCALE GENOMIC DNA]</scope>
    <source>
        <strain evidence="12">TK102</strain>
    </source>
</reference>
<evidence type="ECO:0000256" key="10">
    <source>
        <dbReference type="SAM" id="MobiDB-lite"/>
    </source>
</evidence>
<name>A0A076PIH2_COMTE</name>
<dbReference type="PANTHER" id="PTHR43493:SF1">
    <property type="entry name" value="DNA TOPOISOMERASE 4 SUBUNIT A"/>
    <property type="match status" value="1"/>
</dbReference>
<dbReference type="GO" id="GO:0005524">
    <property type="term" value="F:ATP binding"/>
    <property type="evidence" value="ECO:0007669"/>
    <property type="project" value="InterPro"/>
</dbReference>
<comment type="function">
    <text evidence="7">Topoisomerase IV is essential for chromosome segregation. It relaxes supercoiled DNA. Performs the decatenation events required during the replication of a circular DNA molecule.</text>
</comment>
<evidence type="ECO:0000256" key="3">
    <source>
        <dbReference type="ARBA" id="ARBA00023029"/>
    </source>
</evidence>
<feature type="site" description="Interaction with DNA" evidence="7">
    <location>
        <position position="56"/>
    </location>
</feature>